<dbReference type="Proteomes" id="UP001634154">
    <property type="component" value="Unassembled WGS sequence"/>
</dbReference>
<protein>
    <submittedName>
        <fullName evidence="1">Bacteriocin-like protein</fullName>
    </submittedName>
</protein>
<sequence length="56" mass="6216">MKNFKKISRESLKTIKGSGNPIVCPAKHYLKCESIYVCDPDQGIYDCLCSCVPFGS</sequence>
<organism evidence="1 2">
    <name type="scientific">Chryseobacterium kwangjuense</name>
    <dbReference type="NCBI Taxonomy" id="267125"/>
    <lineage>
        <taxon>Bacteria</taxon>
        <taxon>Pseudomonadati</taxon>
        <taxon>Bacteroidota</taxon>
        <taxon>Flavobacteriia</taxon>
        <taxon>Flavobacteriales</taxon>
        <taxon>Weeksellaceae</taxon>
        <taxon>Chryseobacterium group</taxon>
        <taxon>Chryseobacterium</taxon>
    </lineage>
</organism>
<evidence type="ECO:0000313" key="1">
    <source>
        <dbReference type="EMBL" id="MFN1215959.1"/>
    </source>
</evidence>
<reference evidence="1 2" key="1">
    <citation type="submission" date="2024-12" db="EMBL/GenBank/DDBJ databases">
        <title>Draft genome sequence of Chryseobacterium kwangjuense AG447.</title>
        <authorList>
            <person name="Cheptsov V.S."/>
            <person name="Belov A."/>
            <person name="Zavarzina A.G."/>
        </authorList>
    </citation>
    <scope>NUCLEOTIDE SEQUENCE [LARGE SCALE GENOMIC DNA]</scope>
    <source>
        <strain evidence="1 2">AG447</strain>
    </source>
</reference>
<keyword evidence="2" id="KW-1185">Reference proteome</keyword>
<gene>
    <name evidence="1" type="ORF">ACKW6Q_03130</name>
</gene>
<name>A0ABW9JY40_9FLAO</name>
<comment type="caution">
    <text evidence="1">The sequence shown here is derived from an EMBL/GenBank/DDBJ whole genome shotgun (WGS) entry which is preliminary data.</text>
</comment>
<evidence type="ECO:0000313" key="2">
    <source>
        <dbReference type="Proteomes" id="UP001634154"/>
    </source>
</evidence>
<dbReference type="NCBIfam" id="NF047798">
    <property type="entry name" value="leader_Chryseo"/>
    <property type="match status" value="1"/>
</dbReference>
<accession>A0ABW9JY40</accession>
<dbReference type="EMBL" id="JBJXVJ010000001">
    <property type="protein sequence ID" value="MFN1215959.1"/>
    <property type="molecule type" value="Genomic_DNA"/>
</dbReference>
<dbReference type="InterPro" id="IPR058074">
    <property type="entry name" value="Bacteriocin-like"/>
</dbReference>
<proteinExistence type="predicted"/>
<dbReference type="RefSeq" id="WP_409355687.1">
    <property type="nucleotide sequence ID" value="NZ_JBJXVJ010000001.1"/>
</dbReference>